<dbReference type="PANTHER" id="PTHR12904">
    <property type="match status" value="1"/>
</dbReference>
<gene>
    <name evidence="2" type="primary">Cnig_chr_II.g4936</name>
    <name evidence="2" type="ORF">B9Z55_004936</name>
</gene>
<dbReference type="InterPro" id="IPR056845">
    <property type="entry name" value="LRR_Zer-1"/>
</dbReference>
<evidence type="ECO:0000259" key="1">
    <source>
        <dbReference type="Pfam" id="PF25013"/>
    </source>
</evidence>
<dbReference type="Gene3D" id="3.80.10.10">
    <property type="entry name" value="Ribonuclease Inhibitor"/>
    <property type="match status" value="1"/>
</dbReference>
<dbReference type="Pfam" id="PF25013">
    <property type="entry name" value="LRR_Zer-1"/>
    <property type="match status" value="1"/>
</dbReference>
<dbReference type="InterPro" id="IPR051341">
    <property type="entry name" value="Zyg-11_UBL_adapter"/>
</dbReference>
<dbReference type="GO" id="GO:0031462">
    <property type="term" value="C:Cul2-RING ubiquitin ligase complex"/>
    <property type="evidence" value="ECO:0007669"/>
    <property type="project" value="TreeGrafter"/>
</dbReference>
<dbReference type="OrthoDB" id="663146at2759"/>
<evidence type="ECO:0000313" key="3">
    <source>
        <dbReference type="Proteomes" id="UP000230233"/>
    </source>
</evidence>
<comment type="caution">
    <text evidence="2">The sequence shown here is derived from an EMBL/GenBank/DDBJ whole genome shotgun (WGS) entry which is preliminary data.</text>
</comment>
<protein>
    <recommendedName>
        <fullName evidence="1">Zer-1-like leucine-rich repeats region domain-containing protein</fullName>
    </recommendedName>
</protein>
<feature type="domain" description="Zer-1-like leucine-rich repeats region" evidence="1">
    <location>
        <begin position="172"/>
        <end position="265"/>
    </location>
</feature>
<dbReference type="AlphaFoldDB" id="A0A2G5UYR9"/>
<sequence>MVFPTLFQLAAKSVAQHIHNDNYQIDFNLDTISSNAVVRELLELDPKNIGKLKTHKNQLSTLTELDLRNCEIDVEGILNLKNFKLNSLELGELYHLRTEFPDPTNSSRIDIVSLLDRATNNDSQEHMVHLGFYNNEEFISGWEEKISKLLPSLQSIKIKYIELNERFQFSNLCNSFPNLCVLDISYAEDLETLEGIKNLKNLQKLVMHNALTEDVAGYKELSELKNLRVLDVSEKHFFGVIKVIRNLLAADVRMENLEFLDCSMAMVEAHELKEFVERHPSLKTVVAIFTSCDNSHIPNINLLNFLSTDSTLKSLEYAITNDREDLAEVCILAVTERLNTNHSQLNDSEICRFLNALCYVLREVKDVETKYRAIACFAESSFFQTERFFFSFSLEIPGIVELIFKSWEHLKCSETIISTVPLILTVFKRIVDFLRCGRILQDRLMYFIIEKTVDLSFHYPENLRKVISILIQGNRFMSLEQSTAMCNNKKVIKALFEYAHYLITIDPSSYQQIMGIIVSHLNQASESTLKYLVSNCQAVEKCYEQIMLISYSPSTDS</sequence>
<evidence type="ECO:0000313" key="2">
    <source>
        <dbReference type="EMBL" id="PIC44630.1"/>
    </source>
</evidence>
<organism evidence="2 3">
    <name type="scientific">Caenorhabditis nigoni</name>
    <dbReference type="NCBI Taxonomy" id="1611254"/>
    <lineage>
        <taxon>Eukaryota</taxon>
        <taxon>Metazoa</taxon>
        <taxon>Ecdysozoa</taxon>
        <taxon>Nematoda</taxon>
        <taxon>Chromadorea</taxon>
        <taxon>Rhabditida</taxon>
        <taxon>Rhabditina</taxon>
        <taxon>Rhabditomorpha</taxon>
        <taxon>Rhabditoidea</taxon>
        <taxon>Rhabditidae</taxon>
        <taxon>Peloderinae</taxon>
        <taxon>Caenorhabditis</taxon>
    </lineage>
</organism>
<proteinExistence type="predicted"/>
<keyword evidence="3" id="KW-1185">Reference proteome</keyword>
<dbReference type="EMBL" id="PDUG01000002">
    <property type="protein sequence ID" value="PIC44630.1"/>
    <property type="molecule type" value="Genomic_DNA"/>
</dbReference>
<name>A0A2G5UYR9_9PELO</name>
<dbReference type="STRING" id="1611254.A0A2G5UYR9"/>
<dbReference type="PANTHER" id="PTHR12904:SF28">
    <property type="entry name" value="ATP SYNTHASE SUBUNIT ALPHA-RELATED"/>
    <property type="match status" value="1"/>
</dbReference>
<dbReference type="InterPro" id="IPR032675">
    <property type="entry name" value="LRR_dom_sf"/>
</dbReference>
<reference evidence="3" key="1">
    <citation type="submission" date="2017-10" db="EMBL/GenBank/DDBJ databases">
        <title>Rapid genome shrinkage in a self-fertile nematode reveals novel sperm competition proteins.</title>
        <authorList>
            <person name="Yin D."/>
            <person name="Schwarz E.M."/>
            <person name="Thomas C.G."/>
            <person name="Felde R.L."/>
            <person name="Korf I.F."/>
            <person name="Cutter A.D."/>
            <person name="Schartner C.M."/>
            <person name="Ralston E.J."/>
            <person name="Meyer B.J."/>
            <person name="Haag E.S."/>
        </authorList>
    </citation>
    <scope>NUCLEOTIDE SEQUENCE [LARGE SCALE GENOMIC DNA]</scope>
    <source>
        <strain evidence="3">JU1422</strain>
    </source>
</reference>
<accession>A0A2G5UYR9</accession>
<dbReference type="Proteomes" id="UP000230233">
    <property type="component" value="Chromosome II"/>
</dbReference>
<dbReference type="SUPFAM" id="SSF52047">
    <property type="entry name" value="RNI-like"/>
    <property type="match status" value="1"/>
</dbReference>